<dbReference type="Proteomes" id="UP000766550">
    <property type="component" value="Unassembled WGS sequence"/>
</dbReference>
<proteinExistence type="predicted"/>
<gene>
    <name evidence="4" type="ORF">KTS45_10965</name>
</gene>
<sequence>MDLNENVGGRDRLARAALAVVLTVAAVRSLRNGKRLRGLLAGIGALVFGFNATSGYCGVNDVLGRDTAGGESEDEETVVSISESDEGDASSDEESIAGSKKERGWTLTCAACGNDIVTGEARGPNESGDIVHETCN</sequence>
<feature type="region of interest" description="Disordered" evidence="1">
    <location>
        <begin position="65"/>
        <end position="100"/>
    </location>
</feature>
<dbReference type="OrthoDB" id="100832at2157"/>
<evidence type="ECO:0000256" key="2">
    <source>
        <dbReference type="SAM" id="Phobius"/>
    </source>
</evidence>
<keyword evidence="2" id="KW-0812">Transmembrane</keyword>
<organism evidence="4 5">
    <name type="scientific">Haloarcula limicola</name>
    <dbReference type="NCBI Taxonomy" id="1429915"/>
    <lineage>
        <taxon>Archaea</taxon>
        <taxon>Methanobacteriati</taxon>
        <taxon>Methanobacteriota</taxon>
        <taxon>Stenosarchaea group</taxon>
        <taxon>Halobacteria</taxon>
        <taxon>Halobacteriales</taxon>
        <taxon>Haloarculaceae</taxon>
        <taxon>Haloarcula</taxon>
    </lineage>
</organism>
<feature type="domain" description="Inner membrane protein YgaP-like transmembrane" evidence="3">
    <location>
        <begin position="4"/>
        <end position="68"/>
    </location>
</feature>
<name>A0A8J8C502_9EURY</name>
<feature type="transmembrane region" description="Helical" evidence="2">
    <location>
        <begin position="12"/>
        <end position="30"/>
    </location>
</feature>
<dbReference type="AlphaFoldDB" id="A0A8J8C502"/>
<evidence type="ECO:0000313" key="5">
    <source>
        <dbReference type="Proteomes" id="UP000766550"/>
    </source>
</evidence>
<keyword evidence="2" id="KW-1133">Transmembrane helix</keyword>
<dbReference type="RefSeq" id="WP_162319270.1">
    <property type="nucleotide sequence ID" value="NZ_JAHQXF010000002.1"/>
</dbReference>
<dbReference type="InterPro" id="IPR021309">
    <property type="entry name" value="YgaP-like_TM"/>
</dbReference>
<comment type="caution">
    <text evidence="4">The sequence shown here is derived from an EMBL/GenBank/DDBJ whole genome shotgun (WGS) entry which is preliminary data.</text>
</comment>
<dbReference type="Pfam" id="PF11127">
    <property type="entry name" value="YgaP-like_TM"/>
    <property type="match status" value="1"/>
</dbReference>
<accession>A0A8J8C502</accession>
<keyword evidence="5" id="KW-1185">Reference proteome</keyword>
<reference evidence="4 5" key="1">
    <citation type="submission" date="2021-06" db="EMBL/GenBank/DDBJ databases">
        <title>New haloarchaea isolates fom saline soil.</title>
        <authorList>
            <person name="Duran-Viseras A."/>
            <person name="Sanchez-Porro C.S."/>
            <person name="Ventosa A."/>
        </authorList>
    </citation>
    <scope>NUCLEOTIDE SEQUENCE [LARGE SCALE GENOMIC DNA]</scope>
    <source>
        <strain evidence="4 5">JCM 183640</strain>
    </source>
</reference>
<keyword evidence="2" id="KW-0472">Membrane</keyword>
<evidence type="ECO:0000256" key="1">
    <source>
        <dbReference type="SAM" id="MobiDB-lite"/>
    </source>
</evidence>
<evidence type="ECO:0000313" key="4">
    <source>
        <dbReference type="EMBL" id="MBV0924719.1"/>
    </source>
</evidence>
<feature type="compositionally biased region" description="Acidic residues" evidence="1">
    <location>
        <begin position="71"/>
        <end position="95"/>
    </location>
</feature>
<dbReference type="EMBL" id="JAHQXF010000002">
    <property type="protein sequence ID" value="MBV0924719.1"/>
    <property type="molecule type" value="Genomic_DNA"/>
</dbReference>
<evidence type="ECO:0000259" key="3">
    <source>
        <dbReference type="Pfam" id="PF11127"/>
    </source>
</evidence>
<protein>
    <submittedName>
        <fullName evidence="4">DUF2892 domain-containing protein</fullName>
    </submittedName>
</protein>